<evidence type="ECO:0000256" key="2">
    <source>
        <dbReference type="ARBA" id="ARBA00022741"/>
    </source>
</evidence>
<dbReference type="GO" id="GO:0006281">
    <property type="term" value="P:DNA repair"/>
    <property type="evidence" value="ECO:0007669"/>
    <property type="project" value="UniProtKB-UniRule"/>
</dbReference>
<reference evidence="11 12" key="1">
    <citation type="journal article" date="2016" name="Nat. Commun.">
        <title>Thousands of microbial genomes shed light on interconnected biogeochemical processes in an aquifer system.</title>
        <authorList>
            <person name="Anantharaman K."/>
            <person name="Brown C.T."/>
            <person name="Hug L.A."/>
            <person name="Sharon I."/>
            <person name="Castelle C.J."/>
            <person name="Probst A.J."/>
            <person name="Thomas B.C."/>
            <person name="Singh A."/>
            <person name="Wilkins M.J."/>
            <person name="Karaoz U."/>
            <person name="Brodie E.L."/>
            <person name="Williams K.H."/>
            <person name="Hubbard S.S."/>
            <person name="Banfield J.F."/>
        </authorList>
    </citation>
    <scope>NUCLEOTIDE SEQUENCE [LARGE SCALE GENOMIC DNA]</scope>
</reference>
<dbReference type="GO" id="GO:0005737">
    <property type="term" value="C:cytoplasm"/>
    <property type="evidence" value="ECO:0007669"/>
    <property type="project" value="UniProtKB-SubCell"/>
</dbReference>
<feature type="binding site" evidence="9">
    <location>
        <begin position="133"/>
        <end position="135"/>
    </location>
    <ligand>
        <name>ATP</name>
        <dbReference type="ChEBI" id="CHEBI:30616"/>
    </ligand>
</feature>
<keyword evidence="2 9" id="KW-0547">Nucleotide-binding</keyword>
<feature type="binding site" evidence="9">
    <location>
        <position position="186"/>
    </location>
    <ligand>
        <name>ATP</name>
        <dbReference type="ChEBI" id="CHEBI:30616"/>
    </ligand>
</feature>
<keyword evidence="7 9" id="KW-0233">DNA recombination</keyword>
<evidence type="ECO:0000256" key="4">
    <source>
        <dbReference type="ARBA" id="ARBA00022801"/>
    </source>
</evidence>
<feature type="region of interest" description="Head domain (RuvB-H)" evidence="9">
    <location>
        <begin position="260"/>
        <end position="342"/>
    </location>
</feature>
<evidence type="ECO:0000256" key="9">
    <source>
        <dbReference type="HAMAP-Rule" id="MF_00016"/>
    </source>
</evidence>
<dbReference type="Proteomes" id="UP000178583">
    <property type="component" value="Unassembled WGS sequence"/>
</dbReference>
<evidence type="ECO:0000313" key="12">
    <source>
        <dbReference type="Proteomes" id="UP000178583"/>
    </source>
</evidence>
<feature type="binding site" evidence="9">
    <location>
        <position position="176"/>
    </location>
    <ligand>
        <name>ATP</name>
        <dbReference type="ChEBI" id="CHEBI:30616"/>
    </ligand>
</feature>
<dbReference type="Gene3D" id="3.40.50.300">
    <property type="entry name" value="P-loop containing nucleotide triphosphate hydrolases"/>
    <property type="match status" value="1"/>
</dbReference>
<dbReference type="InterPro" id="IPR027417">
    <property type="entry name" value="P-loop_NTPase"/>
</dbReference>
<accession>A0A1F5E8H1</accession>
<dbReference type="Pfam" id="PF05496">
    <property type="entry name" value="RuvB_N"/>
    <property type="match status" value="1"/>
</dbReference>
<name>A0A1F5E8H1_9BACT</name>
<comment type="subcellular location">
    <subcellularLocation>
        <location evidence="9">Cytoplasm</location>
    </subcellularLocation>
</comment>
<feature type="binding site" evidence="9">
    <location>
        <position position="71"/>
    </location>
    <ligand>
        <name>Mg(2+)</name>
        <dbReference type="ChEBI" id="CHEBI:18420"/>
    </ligand>
</feature>
<comment type="subunit">
    <text evidence="9">Homohexamer. Forms an RuvA(8)-RuvB(12)-Holliday junction (HJ) complex. HJ DNA is sandwiched between 2 RuvA tetramers; dsDNA enters through RuvA and exits via RuvB. An RuvB hexamer assembles on each DNA strand where it exits the tetramer. Each RuvB hexamer is contacted by two RuvA subunits (via domain III) on 2 adjacent RuvB subunits; this complex drives branch migration. In the full resolvosome a probable DNA-RuvA(4)-RuvB(12)-RuvC(2) complex forms which resolves the HJ.</text>
</comment>
<dbReference type="SUPFAM" id="SSF52540">
    <property type="entry name" value="P-loop containing nucleoside triphosphate hydrolases"/>
    <property type="match status" value="1"/>
</dbReference>
<dbReference type="CDD" id="cd00009">
    <property type="entry name" value="AAA"/>
    <property type="match status" value="1"/>
</dbReference>
<keyword evidence="11" id="KW-0347">Helicase</keyword>
<dbReference type="SMART" id="SM00382">
    <property type="entry name" value="AAA"/>
    <property type="match status" value="1"/>
</dbReference>
<dbReference type="GO" id="GO:0006310">
    <property type="term" value="P:DNA recombination"/>
    <property type="evidence" value="ECO:0007669"/>
    <property type="project" value="UniProtKB-UniRule"/>
</dbReference>
<feature type="binding site" evidence="9">
    <location>
        <position position="67"/>
    </location>
    <ligand>
        <name>ATP</name>
        <dbReference type="ChEBI" id="CHEBI:30616"/>
    </ligand>
</feature>
<feature type="binding site" evidence="9">
    <location>
        <position position="72"/>
    </location>
    <ligand>
        <name>ATP</name>
        <dbReference type="ChEBI" id="CHEBI:30616"/>
    </ligand>
</feature>
<dbReference type="GO" id="GO:0009378">
    <property type="term" value="F:four-way junction helicase activity"/>
    <property type="evidence" value="ECO:0007669"/>
    <property type="project" value="InterPro"/>
</dbReference>
<feature type="binding site" evidence="9">
    <location>
        <position position="296"/>
    </location>
    <ligand>
        <name>DNA</name>
        <dbReference type="ChEBI" id="CHEBI:16991"/>
    </ligand>
</feature>
<feature type="binding site" evidence="9">
    <location>
        <position position="320"/>
    </location>
    <ligand>
        <name>DNA</name>
        <dbReference type="ChEBI" id="CHEBI:16991"/>
    </ligand>
</feature>
<dbReference type="Gene3D" id="1.10.8.60">
    <property type="match status" value="1"/>
</dbReference>
<dbReference type="SUPFAM" id="SSF46785">
    <property type="entry name" value="Winged helix' DNA-binding domain"/>
    <property type="match status" value="1"/>
</dbReference>
<dbReference type="NCBIfam" id="NF000868">
    <property type="entry name" value="PRK00080.1"/>
    <property type="match status" value="1"/>
</dbReference>
<dbReference type="EMBL" id="MEZY01000031">
    <property type="protein sequence ID" value="OGD63692.1"/>
    <property type="molecule type" value="Genomic_DNA"/>
</dbReference>
<feature type="binding site" evidence="9">
    <location>
        <position position="25"/>
    </location>
    <ligand>
        <name>ATP</name>
        <dbReference type="ChEBI" id="CHEBI:30616"/>
    </ligand>
</feature>
<feature type="binding site" evidence="9">
    <location>
        <position position="26"/>
    </location>
    <ligand>
        <name>ATP</name>
        <dbReference type="ChEBI" id="CHEBI:30616"/>
    </ligand>
</feature>
<dbReference type="STRING" id="1797472.A2215_00005"/>
<dbReference type="InterPro" id="IPR008823">
    <property type="entry name" value="RuvB_wg_C"/>
</dbReference>
<comment type="catalytic activity">
    <reaction evidence="9">
        <text>ATP + H2O = ADP + phosphate + H(+)</text>
        <dbReference type="Rhea" id="RHEA:13065"/>
        <dbReference type="ChEBI" id="CHEBI:15377"/>
        <dbReference type="ChEBI" id="CHEBI:15378"/>
        <dbReference type="ChEBI" id="CHEBI:30616"/>
        <dbReference type="ChEBI" id="CHEBI:43474"/>
        <dbReference type="ChEBI" id="CHEBI:456216"/>
    </reaction>
</comment>
<dbReference type="GO" id="GO:0016887">
    <property type="term" value="F:ATP hydrolysis activity"/>
    <property type="evidence" value="ECO:0007669"/>
    <property type="project" value="RHEA"/>
</dbReference>
<dbReference type="NCBIfam" id="TIGR00635">
    <property type="entry name" value="ruvB"/>
    <property type="match status" value="1"/>
</dbReference>
<dbReference type="GO" id="GO:0048476">
    <property type="term" value="C:Holliday junction resolvase complex"/>
    <property type="evidence" value="ECO:0007669"/>
    <property type="project" value="UniProtKB-UniRule"/>
</dbReference>
<feature type="binding site" evidence="9">
    <location>
        <position position="317"/>
    </location>
    <ligand>
        <name>DNA</name>
        <dbReference type="ChEBI" id="CHEBI:16991"/>
    </ligand>
</feature>
<feature type="binding site" evidence="9">
    <location>
        <position position="70"/>
    </location>
    <ligand>
        <name>ATP</name>
        <dbReference type="ChEBI" id="CHEBI:30616"/>
    </ligand>
</feature>
<evidence type="ECO:0000256" key="6">
    <source>
        <dbReference type="ARBA" id="ARBA00023125"/>
    </source>
</evidence>
<comment type="caution">
    <text evidence="9">Lacks conserved residue(s) required for the propagation of feature annotation.</text>
</comment>
<keyword evidence="3 9" id="KW-0227">DNA damage</keyword>
<dbReference type="HAMAP" id="MF_00016">
    <property type="entry name" value="DNA_HJ_migration_RuvB"/>
    <property type="match status" value="1"/>
</dbReference>
<proteinExistence type="inferred from homology"/>
<dbReference type="InterPro" id="IPR003593">
    <property type="entry name" value="AAA+_ATPase"/>
</dbReference>
<keyword evidence="5 9" id="KW-0067">ATP-binding</keyword>
<feature type="binding site" evidence="9">
    <location>
        <position position="315"/>
    </location>
    <ligand>
        <name>DNA</name>
        <dbReference type="ChEBI" id="CHEBI:16991"/>
    </ligand>
</feature>
<dbReference type="InterPro" id="IPR036388">
    <property type="entry name" value="WH-like_DNA-bd_sf"/>
</dbReference>
<dbReference type="GO" id="GO:0005524">
    <property type="term" value="F:ATP binding"/>
    <property type="evidence" value="ECO:0007669"/>
    <property type="project" value="UniProtKB-UniRule"/>
</dbReference>
<dbReference type="PANTHER" id="PTHR42848:SF1">
    <property type="entry name" value="HOLLIDAY JUNCTION BRANCH MIGRATION COMPLEX SUBUNIT RUVB"/>
    <property type="match status" value="1"/>
</dbReference>
<comment type="caution">
    <text evidence="11">The sequence shown here is derived from an EMBL/GenBank/DDBJ whole genome shotgun (WGS) entry which is preliminary data.</text>
</comment>
<dbReference type="InterPro" id="IPR008824">
    <property type="entry name" value="RuvB-like_N"/>
</dbReference>
<feature type="binding site" evidence="9">
    <location>
        <position position="223"/>
    </location>
    <ligand>
        <name>ATP</name>
        <dbReference type="ChEBI" id="CHEBI:30616"/>
    </ligand>
</feature>
<organism evidence="11 12">
    <name type="scientific">Candidatus Berkelbacteria bacterium RIFOXYA2_FULL_43_10</name>
    <dbReference type="NCBI Taxonomy" id="1797472"/>
    <lineage>
        <taxon>Bacteria</taxon>
        <taxon>Candidatus Berkelbacteria</taxon>
    </lineage>
</organism>
<dbReference type="InterPro" id="IPR041445">
    <property type="entry name" value="AAA_lid_4"/>
</dbReference>
<feature type="domain" description="AAA+ ATPase" evidence="10">
    <location>
        <begin position="56"/>
        <end position="187"/>
    </location>
</feature>
<keyword evidence="8 9" id="KW-0234">DNA repair</keyword>
<evidence type="ECO:0000313" key="11">
    <source>
        <dbReference type="EMBL" id="OGD63692.1"/>
    </source>
</evidence>
<dbReference type="GO" id="GO:0000400">
    <property type="term" value="F:four-way junction DNA binding"/>
    <property type="evidence" value="ECO:0007669"/>
    <property type="project" value="UniProtKB-UniRule"/>
</dbReference>
<feature type="binding site" evidence="9">
    <location>
        <position position="71"/>
    </location>
    <ligand>
        <name>ATP</name>
        <dbReference type="ChEBI" id="CHEBI:30616"/>
    </ligand>
</feature>
<feature type="region of interest" description="Small ATPAse domain (RuvB-S)" evidence="9">
    <location>
        <begin position="187"/>
        <end position="257"/>
    </location>
</feature>
<dbReference type="Pfam" id="PF17864">
    <property type="entry name" value="AAA_lid_4"/>
    <property type="match status" value="1"/>
</dbReference>
<evidence type="ECO:0000256" key="7">
    <source>
        <dbReference type="ARBA" id="ARBA00023172"/>
    </source>
</evidence>
<dbReference type="Pfam" id="PF05491">
    <property type="entry name" value="WHD_RuvB"/>
    <property type="match status" value="1"/>
</dbReference>
<dbReference type="EC" id="3.6.4.-" evidence="9"/>
<dbReference type="PANTHER" id="PTHR42848">
    <property type="match status" value="1"/>
</dbReference>
<evidence type="ECO:0000256" key="3">
    <source>
        <dbReference type="ARBA" id="ARBA00022763"/>
    </source>
</evidence>
<sequence>MDEDIVENIELEENDPEEERFLNDLRPKTVKDYIGQEHVVGNIIIGLEAAKKRSEPIEHTILHGPPGLGKTTLAHIIANEMGTQIRVTSGPAIERAGDLASILTNLEEGGILFIDEIHRLNRNIEEVLYPAMEDFAIDLILGKGPSAKTMRIDLPRFTLIGATTRVGSLSSPLRDRFGLAFRLDYYAEKDLEKIIKRSAKTLKIQVDEDAVSEIAKRARKTPRIANKILKRVRDYAQVKHQGKISKKIAKEALSSLEIDELGLDRVDREYLSTIIEKFSGGPVGVETISAAISEDRETIEDVIEPYLIQIGFLNRTRQGRVATEAACGHMGMETKGQDQKLL</sequence>
<evidence type="ECO:0000256" key="8">
    <source>
        <dbReference type="ARBA" id="ARBA00023204"/>
    </source>
</evidence>
<comment type="similarity">
    <text evidence="9">Belongs to the RuvB family.</text>
</comment>
<keyword evidence="4 9" id="KW-0378">Hydrolase</keyword>
<comment type="domain">
    <text evidence="9">Has 3 domains, the large (RuvB-L) and small ATPase (RuvB-S) domains and the C-terminal head (RuvB-H) domain. The head domain binds DNA, while the ATPase domains jointly bind ATP, ADP or are empty depending on the state of the subunit in the translocation cycle. During a single DNA translocation step the structure of each domain remains the same, but their relative positions change.</text>
</comment>
<evidence type="ECO:0000256" key="1">
    <source>
        <dbReference type="ARBA" id="ARBA00022490"/>
    </source>
</evidence>
<keyword evidence="6 9" id="KW-0238">DNA-binding</keyword>
<keyword evidence="1 9" id="KW-0963">Cytoplasm</keyword>
<gene>
    <name evidence="9" type="primary">ruvB</name>
    <name evidence="11" type="ORF">A2215_00005</name>
</gene>
<evidence type="ECO:0000256" key="5">
    <source>
        <dbReference type="ARBA" id="ARBA00022840"/>
    </source>
</evidence>
<protein>
    <recommendedName>
        <fullName evidence="9">Holliday junction branch migration complex subunit RuvB</fullName>
        <ecNumber evidence="9">3.6.4.-</ecNumber>
    </recommendedName>
</protein>
<evidence type="ECO:0000259" key="10">
    <source>
        <dbReference type="SMART" id="SM00382"/>
    </source>
</evidence>
<dbReference type="Gene3D" id="1.10.10.10">
    <property type="entry name" value="Winged helix-like DNA-binding domain superfamily/Winged helix DNA-binding domain"/>
    <property type="match status" value="1"/>
</dbReference>
<dbReference type="InterPro" id="IPR004605">
    <property type="entry name" value="DNA_helicase_Holl-junc_RuvB"/>
</dbReference>
<comment type="function">
    <text evidence="9">The RuvA-RuvB-RuvC complex processes Holliday junction (HJ) DNA during genetic recombination and DNA repair, while the RuvA-RuvB complex plays an important role in the rescue of blocked DNA replication forks via replication fork reversal (RFR). RuvA specifically binds to HJ cruciform DNA, conferring on it an open structure. The RuvB hexamer acts as an ATP-dependent pump, pulling dsDNA into and through the RuvAB complex. RuvB forms 2 homohexamers on either side of HJ DNA bound by 1 or 2 RuvA tetramers; 4 subunits per hexamer contact DNA at a time. Coordinated motions by a converter formed by DNA-disengaged RuvB subunits stimulates ATP hydrolysis and nucleotide exchange. Immobilization of the converter enables RuvB to convert the ATP-contained energy into a lever motion, pulling 2 nucleotides of DNA out of the RuvA tetramer per ATP hydrolyzed, thus driving DNA branch migration. The RuvB motors rotate together with the DNA substrate, which together with the progressing nucleotide cycle form the mechanistic basis for DNA recombination by continuous HJ branch migration. Branch migration allows RuvC to scan DNA until it finds its consensus sequence, where it cleaves and resolves cruciform DNA.</text>
</comment>
<dbReference type="InterPro" id="IPR036390">
    <property type="entry name" value="WH_DNA-bd_sf"/>
</dbReference>
<dbReference type="AlphaFoldDB" id="A0A1F5E8H1"/>